<evidence type="ECO:0000313" key="2">
    <source>
        <dbReference type="EMBL" id="OQP65412.1"/>
    </source>
</evidence>
<name>A0A1V9G4C1_9BACT</name>
<dbReference type="RefSeq" id="WP_081146207.1">
    <property type="nucleotide sequence ID" value="NZ_LVYD01000024.1"/>
</dbReference>
<proteinExistence type="predicted"/>
<dbReference type="EMBL" id="LVYD01000024">
    <property type="protein sequence ID" value="OQP65412.1"/>
    <property type="molecule type" value="Genomic_DNA"/>
</dbReference>
<keyword evidence="3" id="KW-1185">Reference proteome</keyword>
<evidence type="ECO:0008006" key="4">
    <source>
        <dbReference type="Google" id="ProtNLM"/>
    </source>
</evidence>
<gene>
    <name evidence="2" type="ORF">A3860_17255</name>
</gene>
<keyword evidence="1" id="KW-0732">Signal</keyword>
<dbReference type="SUPFAM" id="SSF63829">
    <property type="entry name" value="Calcium-dependent phosphotriesterase"/>
    <property type="match status" value="1"/>
</dbReference>
<dbReference type="OrthoDB" id="7675395at2"/>
<organism evidence="2 3">
    <name type="scientific">Niastella vici</name>
    <dbReference type="NCBI Taxonomy" id="1703345"/>
    <lineage>
        <taxon>Bacteria</taxon>
        <taxon>Pseudomonadati</taxon>
        <taxon>Bacteroidota</taxon>
        <taxon>Chitinophagia</taxon>
        <taxon>Chitinophagales</taxon>
        <taxon>Chitinophagaceae</taxon>
        <taxon>Niastella</taxon>
    </lineage>
</organism>
<accession>A0A1V9G4C1</accession>
<evidence type="ECO:0000313" key="3">
    <source>
        <dbReference type="Proteomes" id="UP000192796"/>
    </source>
</evidence>
<dbReference type="AlphaFoldDB" id="A0A1V9G4C1"/>
<comment type="caution">
    <text evidence="2">The sequence shown here is derived from an EMBL/GenBank/DDBJ whole genome shotgun (WGS) entry which is preliminary data.</text>
</comment>
<dbReference type="Gene3D" id="2.120.10.30">
    <property type="entry name" value="TolB, C-terminal domain"/>
    <property type="match status" value="1"/>
</dbReference>
<feature type="chain" id="PRO_5010740827" description="ATP/GTP-binding protein" evidence="1">
    <location>
        <begin position="20"/>
        <end position="285"/>
    </location>
</feature>
<protein>
    <recommendedName>
        <fullName evidence="4">ATP/GTP-binding protein</fullName>
    </recommendedName>
</protein>
<reference evidence="2 3" key="1">
    <citation type="submission" date="2016-03" db="EMBL/GenBank/DDBJ databases">
        <title>Niastella vici sp. nov., isolated from farmland soil.</title>
        <authorList>
            <person name="Chen L."/>
            <person name="Wang D."/>
            <person name="Yang S."/>
            <person name="Wang G."/>
        </authorList>
    </citation>
    <scope>NUCLEOTIDE SEQUENCE [LARGE SCALE GENOMIC DNA]</scope>
    <source>
        <strain evidence="2 3">DJ57</strain>
    </source>
</reference>
<dbReference type="InterPro" id="IPR011042">
    <property type="entry name" value="6-blade_b-propeller_TolB-like"/>
</dbReference>
<dbReference type="Proteomes" id="UP000192796">
    <property type="component" value="Unassembled WGS sequence"/>
</dbReference>
<sequence length="285" mass="30422">MKKVLSFIASVLLAVSALAQDSTGLSNPESVTSDGQFLYVSNIGKALDPTAKDGDGFIAKLSLSGKVITPSFAKAKLNAPKGTAIIRNVLYVADIDRVIGIQLSTGNKITDINLSNSGTSFLNDLAVKDDLTLFVSATDVGKVFEVNVRSGAVTPVVDVKGANGLCYDKAKNLLYTCSFDFQNMQGGEIGVISWKNYIPSYEKAGDIHGAFDGLALLDDHTLIVSDWGALDHPAGFLEKIDLNTKKVTKYDWPAIAGPADFYFDAKQNQVIIPALVAGKLLFQPL</sequence>
<feature type="signal peptide" evidence="1">
    <location>
        <begin position="1"/>
        <end position="19"/>
    </location>
</feature>
<evidence type="ECO:0000256" key="1">
    <source>
        <dbReference type="SAM" id="SignalP"/>
    </source>
</evidence>
<dbReference type="STRING" id="1703345.A3860_17255"/>